<keyword evidence="6" id="KW-0067">ATP-binding</keyword>
<accession>A0A1C3UFE3</accession>
<dbReference type="GO" id="GO:0009088">
    <property type="term" value="P:threonine biosynthetic process"/>
    <property type="evidence" value="ECO:0007669"/>
    <property type="project" value="UniProtKB-KW"/>
</dbReference>
<dbReference type="CDD" id="cd05153">
    <property type="entry name" value="HomoserineK_II"/>
    <property type="match status" value="1"/>
</dbReference>
<keyword evidence="1" id="KW-0028">Amino-acid biosynthesis</keyword>
<keyword evidence="10" id="KW-1185">Reference proteome</keyword>
<dbReference type="InterPro" id="IPR011009">
    <property type="entry name" value="Kinase-like_dom_sf"/>
</dbReference>
<protein>
    <submittedName>
        <fullName evidence="9">Ser/Thr protein kinase RdoA involved in Cpx stress response, MazF antagonist</fullName>
    </submittedName>
</protein>
<sequence length="339" mass="38195">MADELPQAIRDALQKRALEALNHWAVQAHEPVLMKYRENAVFRITLDDGQYAALRLHRPGYHDETSLRSELHLMAALRLGDLNVPSPIPTSDRQSLVRLPANRQFSEQHADIVSWIDGAPLGQSGTPLSQSAEKQVEIFFRVGSSMAAMHNLADAWAPPERFRRPAWDVEGLVGEKPLWGRFWDCPGLSHGDAAALTALRGQLRQALEKVRERGLDYGLIHADLVRENIFLTDNESDVAFIDFDDAGYGFRLFDLATTSLKNRNEPAYPEIEKALISGYRSQRELTDATLEFLPLFMVLRSLTYIGWLAERAEIPNAAPRLARYVNESLELARKLDSIA</sequence>
<evidence type="ECO:0000256" key="4">
    <source>
        <dbReference type="ARBA" id="ARBA00022741"/>
    </source>
</evidence>
<dbReference type="Gene3D" id="3.90.1200.10">
    <property type="match status" value="1"/>
</dbReference>
<evidence type="ECO:0000256" key="1">
    <source>
        <dbReference type="ARBA" id="ARBA00022605"/>
    </source>
</evidence>
<keyword evidence="5 9" id="KW-0418">Kinase</keyword>
<dbReference type="Pfam" id="PF01636">
    <property type="entry name" value="APH"/>
    <property type="match status" value="1"/>
</dbReference>
<dbReference type="OrthoDB" id="241498at2"/>
<dbReference type="InterPro" id="IPR005280">
    <property type="entry name" value="Homoserine_kinase_II"/>
</dbReference>
<dbReference type="PANTHER" id="PTHR21064:SF6">
    <property type="entry name" value="AMINOGLYCOSIDE PHOSPHOTRANSFERASE DOMAIN-CONTAINING PROTEIN"/>
    <property type="match status" value="1"/>
</dbReference>
<keyword evidence="3" id="KW-0791">Threonine biosynthesis</keyword>
<reference evidence="10" key="1">
    <citation type="submission" date="2016-08" db="EMBL/GenBank/DDBJ databases">
        <authorList>
            <person name="Varghese N."/>
            <person name="Submissions Spin"/>
        </authorList>
    </citation>
    <scope>NUCLEOTIDE SEQUENCE [LARGE SCALE GENOMIC DNA]</scope>
    <source>
        <strain evidence="10">HAMBI 2971</strain>
    </source>
</reference>
<dbReference type="GO" id="GO:0004413">
    <property type="term" value="F:homoserine kinase activity"/>
    <property type="evidence" value="ECO:0007669"/>
    <property type="project" value="InterPro"/>
</dbReference>
<dbReference type="EMBL" id="FMAH01000003">
    <property type="protein sequence ID" value="SCB14246.1"/>
    <property type="molecule type" value="Genomic_DNA"/>
</dbReference>
<evidence type="ECO:0000256" key="6">
    <source>
        <dbReference type="ARBA" id="ARBA00022840"/>
    </source>
</evidence>
<dbReference type="Gene3D" id="3.30.200.20">
    <property type="entry name" value="Phosphorylase Kinase, domain 1"/>
    <property type="match status" value="1"/>
</dbReference>
<feature type="domain" description="Aminoglycoside phosphotransferase" evidence="8">
    <location>
        <begin position="38"/>
        <end position="261"/>
    </location>
</feature>
<keyword evidence="2" id="KW-0808">Transferase</keyword>
<dbReference type="SUPFAM" id="SSF56112">
    <property type="entry name" value="Protein kinase-like (PK-like)"/>
    <property type="match status" value="1"/>
</dbReference>
<keyword evidence="4" id="KW-0547">Nucleotide-binding</keyword>
<dbReference type="STRING" id="411945.GA0061102_1003174"/>
<gene>
    <name evidence="9" type="ORF">GA0061102_1003174</name>
</gene>
<dbReference type="Proteomes" id="UP000199435">
    <property type="component" value="Unassembled WGS sequence"/>
</dbReference>
<comment type="similarity">
    <text evidence="7">Belongs to the pseudomonas-type ThrB family.</text>
</comment>
<evidence type="ECO:0000313" key="9">
    <source>
        <dbReference type="EMBL" id="SCB14246.1"/>
    </source>
</evidence>
<evidence type="ECO:0000313" key="10">
    <source>
        <dbReference type="Proteomes" id="UP000199435"/>
    </source>
</evidence>
<proteinExistence type="inferred from homology"/>
<organism evidence="9 10">
    <name type="scientific">Rhizobium miluonense</name>
    <dbReference type="NCBI Taxonomy" id="411945"/>
    <lineage>
        <taxon>Bacteria</taxon>
        <taxon>Pseudomonadati</taxon>
        <taxon>Pseudomonadota</taxon>
        <taxon>Alphaproteobacteria</taxon>
        <taxon>Hyphomicrobiales</taxon>
        <taxon>Rhizobiaceae</taxon>
        <taxon>Rhizobium/Agrobacterium group</taxon>
        <taxon>Rhizobium</taxon>
    </lineage>
</organism>
<dbReference type="PANTHER" id="PTHR21064">
    <property type="entry name" value="AMINOGLYCOSIDE PHOSPHOTRANSFERASE DOMAIN-CONTAINING PROTEIN-RELATED"/>
    <property type="match status" value="1"/>
</dbReference>
<evidence type="ECO:0000256" key="5">
    <source>
        <dbReference type="ARBA" id="ARBA00022777"/>
    </source>
</evidence>
<dbReference type="RefSeq" id="WP_092844544.1">
    <property type="nucleotide sequence ID" value="NZ_FMAH01000003.1"/>
</dbReference>
<dbReference type="InterPro" id="IPR050249">
    <property type="entry name" value="Pseudomonas-type_ThrB"/>
</dbReference>
<evidence type="ECO:0000259" key="8">
    <source>
        <dbReference type="Pfam" id="PF01636"/>
    </source>
</evidence>
<dbReference type="GO" id="GO:0005524">
    <property type="term" value="F:ATP binding"/>
    <property type="evidence" value="ECO:0007669"/>
    <property type="project" value="UniProtKB-KW"/>
</dbReference>
<name>A0A1C3UFE3_9HYPH</name>
<evidence type="ECO:0000256" key="7">
    <source>
        <dbReference type="ARBA" id="ARBA00038240"/>
    </source>
</evidence>
<dbReference type="InterPro" id="IPR002575">
    <property type="entry name" value="Aminoglycoside_PTrfase"/>
</dbReference>
<dbReference type="AlphaFoldDB" id="A0A1C3UFE3"/>
<evidence type="ECO:0000256" key="3">
    <source>
        <dbReference type="ARBA" id="ARBA00022697"/>
    </source>
</evidence>
<evidence type="ECO:0000256" key="2">
    <source>
        <dbReference type="ARBA" id="ARBA00022679"/>
    </source>
</evidence>